<comment type="caution">
    <text evidence="2">The sequence shown here is derived from an EMBL/GenBank/DDBJ whole genome shotgun (WGS) entry which is preliminary data.</text>
</comment>
<feature type="compositionally biased region" description="Low complexity" evidence="1">
    <location>
        <begin position="23"/>
        <end position="32"/>
    </location>
</feature>
<feature type="non-terminal residue" evidence="2">
    <location>
        <position position="185"/>
    </location>
</feature>
<dbReference type="EMBL" id="CAJOAX010015733">
    <property type="protein sequence ID" value="CAF4157772.1"/>
    <property type="molecule type" value="Genomic_DNA"/>
</dbReference>
<organism evidence="2 3">
    <name type="scientific">Rotaria sordida</name>
    <dbReference type="NCBI Taxonomy" id="392033"/>
    <lineage>
        <taxon>Eukaryota</taxon>
        <taxon>Metazoa</taxon>
        <taxon>Spiralia</taxon>
        <taxon>Gnathifera</taxon>
        <taxon>Rotifera</taxon>
        <taxon>Eurotatoria</taxon>
        <taxon>Bdelloidea</taxon>
        <taxon>Philodinida</taxon>
        <taxon>Philodinidae</taxon>
        <taxon>Rotaria</taxon>
    </lineage>
</organism>
<feature type="non-terminal residue" evidence="2">
    <location>
        <position position="1"/>
    </location>
</feature>
<feature type="region of interest" description="Disordered" evidence="1">
    <location>
        <begin position="23"/>
        <end position="47"/>
    </location>
</feature>
<evidence type="ECO:0000313" key="3">
    <source>
        <dbReference type="Proteomes" id="UP000663823"/>
    </source>
</evidence>
<accession>A0A819YLT2</accession>
<protein>
    <submittedName>
        <fullName evidence="2">Uncharacterized protein</fullName>
    </submittedName>
</protein>
<gene>
    <name evidence="2" type="ORF">OTI717_LOCUS36556</name>
</gene>
<sequence>HHHLLHFHHYQVKIYHQKIKINNNNKSSTKTSILKRPTSGRNKEKKYSKSLHNLLSSSIINTKSQSTTHHYHGHDSLAVPSNPSDPLNEEPVPLQGLSSLRFLKYQKQQILNINRQRQTSLNEYISSLFYHNSNEDKTINDIIIKDSLSKTNIRKSSKKCSSSLDDNGKSTNEKLSSATISTNNR</sequence>
<name>A0A819YLT2_9BILA</name>
<feature type="region of interest" description="Disordered" evidence="1">
    <location>
        <begin position="65"/>
        <end position="91"/>
    </location>
</feature>
<dbReference type="Proteomes" id="UP000663823">
    <property type="component" value="Unassembled WGS sequence"/>
</dbReference>
<reference evidence="2" key="1">
    <citation type="submission" date="2021-02" db="EMBL/GenBank/DDBJ databases">
        <authorList>
            <person name="Nowell W R."/>
        </authorList>
    </citation>
    <scope>NUCLEOTIDE SEQUENCE</scope>
</reference>
<feature type="compositionally biased region" description="Polar residues" evidence="1">
    <location>
        <begin position="173"/>
        <end position="185"/>
    </location>
</feature>
<evidence type="ECO:0000313" key="2">
    <source>
        <dbReference type="EMBL" id="CAF4157772.1"/>
    </source>
</evidence>
<evidence type="ECO:0000256" key="1">
    <source>
        <dbReference type="SAM" id="MobiDB-lite"/>
    </source>
</evidence>
<feature type="region of interest" description="Disordered" evidence="1">
    <location>
        <begin position="157"/>
        <end position="185"/>
    </location>
</feature>
<dbReference type="AlphaFoldDB" id="A0A819YLT2"/>
<proteinExistence type="predicted"/>